<evidence type="ECO:0000256" key="15">
    <source>
        <dbReference type="ARBA" id="ARBA00032189"/>
    </source>
</evidence>
<evidence type="ECO:0000256" key="12">
    <source>
        <dbReference type="ARBA" id="ARBA00025694"/>
    </source>
</evidence>
<comment type="similarity">
    <text evidence="2 17">Belongs to the cytochrome c oxidase subunit 3 family.</text>
</comment>
<evidence type="ECO:0000256" key="18">
    <source>
        <dbReference type="SAM" id="Phobius"/>
    </source>
</evidence>
<dbReference type="Gene3D" id="1.20.120.80">
    <property type="entry name" value="Cytochrome c oxidase, subunit III, four-helix bundle"/>
    <property type="match status" value="1"/>
</dbReference>
<dbReference type="OrthoDB" id="9810850at2"/>
<dbReference type="STRING" id="1495769.CEM_075"/>
<dbReference type="NCBIfam" id="TIGR02842">
    <property type="entry name" value="CyoC"/>
    <property type="match status" value="1"/>
</dbReference>
<evidence type="ECO:0000313" key="21">
    <source>
        <dbReference type="Proteomes" id="UP000032420"/>
    </source>
</evidence>
<gene>
    <name evidence="20" type="primary">cyoC</name>
    <name evidence="20" type="ORF">CEM_075</name>
</gene>
<dbReference type="InterPro" id="IPR024791">
    <property type="entry name" value="Cyt_c/ubiquinol_Oxase_su3"/>
</dbReference>
<evidence type="ECO:0000259" key="19">
    <source>
        <dbReference type="PROSITE" id="PS50253"/>
    </source>
</evidence>
<keyword evidence="8" id="KW-0249">Electron transport</keyword>
<dbReference type="GO" id="GO:0005886">
    <property type="term" value="C:plasma membrane"/>
    <property type="evidence" value="ECO:0007669"/>
    <property type="project" value="UniProtKB-SubCell"/>
</dbReference>
<comment type="subunit">
    <text evidence="3">Heterooctamer of two A chains, two B chains, two C chains and two D chains.</text>
</comment>
<evidence type="ECO:0000256" key="11">
    <source>
        <dbReference type="ARBA" id="ARBA00023136"/>
    </source>
</evidence>
<feature type="transmembrane region" description="Helical" evidence="18">
    <location>
        <begin position="64"/>
        <end position="85"/>
    </location>
</feature>
<dbReference type="PANTHER" id="PTHR11403:SF2">
    <property type="entry name" value="CYTOCHROME BO(3) UBIQUINOL OXIDASE SUBUNIT 3"/>
    <property type="match status" value="1"/>
</dbReference>
<sequence>MFKTLKKVNTDSENNSCNSSNVLGFWIYIMSDCVLFSILFATYAVLCKNFAVGPTGKELFNLPFILIETFVLLVSSFMIGISIFYMQKKNKIKTIIYLLLTIILGTIFVSLESIEFHHFINKGATPNMSAFLSAFFTLVGTHCIHVIIGIFWGIILIIKLYHCDFKKNNTGLICLSLFWHFLHIIWICVFTIIYLMGVI</sequence>
<keyword evidence="21" id="KW-1185">Reference proteome</keyword>
<accession>A0A078KE92</accession>
<dbReference type="KEGG" id="eme:CEM_075"/>
<comment type="function">
    <text evidence="12">Cytochrome bo(3) ubiquinol terminal oxidase is the component of the aerobic respiratory chain of E.coli that predominates when cells are grown at high aeration. Has proton pump activity across the membrane in addition to electron transfer, pumping 2 protons/electron.</text>
</comment>
<evidence type="ECO:0000256" key="1">
    <source>
        <dbReference type="ARBA" id="ARBA00004651"/>
    </source>
</evidence>
<organism evidence="20 21">
    <name type="scientific">Candidatus Johnevansia muelleri</name>
    <dbReference type="NCBI Taxonomy" id="1495769"/>
    <lineage>
        <taxon>Bacteria</taxon>
        <taxon>Pseudomonadati</taxon>
        <taxon>Pseudomonadota</taxon>
        <taxon>Gammaproteobacteria</taxon>
        <taxon>Candidatus Johnevansiales</taxon>
        <taxon>Candidatus Johnevansiaceae</taxon>
        <taxon>Candidatus Johnevansia</taxon>
    </lineage>
</organism>
<evidence type="ECO:0000313" key="20">
    <source>
        <dbReference type="EMBL" id="CDZ16347.1"/>
    </source>
</evidence>
<evidence type="ECO:0000256" key="5">
    <source>
        <dbReference type="ARBA" id="ARBA00022448"/>
    </source>
</evidence>
<dbReference type="PATRIC" id="fig|1495769.3.peg.69"/>
<keyword evidence="10 20" id="KW-0560">Oxidoreductase</keyword>
<evidence type="ECO:0000256" key="9">
    <source>
        <dbReference type="ARBA" id="ARBA00022989"/>
    </source>
</evidence>
<comment type="subcellular location">
    <subcellularLocation>
        <location evidence="1 17">Cell membrane</location>
        <topology evidence="1 17">Multi-pass membrane protein</topology>
    </subcellularLocation>
</comment>
<dbReference type="InterPro" id="IPR000298">
    <property type="entry name" value="Cyt_c_oxidase-like_su3"/>
</dbReference>
<evidence type="ECO:0000256" key="13">
    <source>
        <dbReference type="ARBA" id="ARBA00030072"/>
    </source>
</evidence>
<dbReference type="Pfam" id="PF00510">
    <property type="entry name" value="COX3"/>
    <property type="match status" value="1"/>
</dbReference>
<evidence type="ECO:0000256" key="4">
    <source>
        <dbReference type="ARBA" id="ARBA00014687"/>
    </source>
</evidence>
<feature type="domain" description="Heme-copper oxidase subunit III family profile" evidence="19">
    <location>
        <begin position="1"/>
        <end position="198"/>
    </location>
</feature>
<dbReference type="PROSITE" id="PS50253">
    <property type="entry name" value="COX3"/>
    <property type="match status" value="1"/>
</dbReference>
<evidence type="ECO:0000256" key="3">
    <source>
        <dbReference type="ARBA" id="ARBA00011700"/>
    </source>
</evidence>
<dbReference type="FunFam" id="1.20.120.80:FF:000001">
    <property type="entry name" value="Cytochrome (Ubi)quinol oxidase subunit III"/>
    <property type="match status" value="1"/>
</dbReference>
<protein>
    <recommendedName>
        <fullName evidence="4">Cytochrome bo(3) ubiquinol oxidase subunit 3</fullName>
    </recommendedName>
    <alternativeName>
        <fullName evidence="15">Cytochrome o ubiquinol oxidase subunit 3</fullName>
    </alternativeName>
    <alternativeName>
        <fullName evidence="13">Oxidase bo(3) subunit 3</fullName>
    </alternativeName>
    <alternativeName>
        <fullName evidence="16">Ubiquinol oxidase polypeptide III</fullName>
    </alternativeName>
    <alternativeName>
        <fullName evidence="14">Ubiquinol oxidase subunit 3</fullName>
    </alternativeName>
</protein>
<evidence type="ECO:0000256" key="16">
    <source>
        <dbReference type="ARBA" id="ARBA00032717"/>
    </source>
</evidence>
<dbReference type="GO" id="GO:0009486">
    <property type="term" value="F:cytochrome bo3 ubiquinol oxidase activity"/>
    <property type="evidence" value="ECO:0007669"/>
    <property type="project" value="InterPro"/>
</dbReference>
<evidence type="ECO:0000256" key="6">
    <source>
        <dbReference type="ARBA" id="ARBA00022475"/>
    </source>
</evidence>
<dbReference type="EMBL" id="LM655252">
    <property type="protein sequence ID" value="CDZ16347.1"/>
    <property type="molecule type" value="Genomic_DNA"/>
</dbReference>
<keyword evidence="9 18" id="KW-1133">Transmembrane helix</keyword>
<dbReference type="SUPFAM" id="SSF81452">
    <property type="entry name" value="Cytochrome c oxidase subunit III-like"/>
    <property type="match status" value="1"/>
</dbReference>
<dbReference type="PANTHER" id="PTHR11403">
    <property type="entry name" value="CYTOCHROME C OXIDASE SUBUNIT III"/>
    <property type="match status" value="1"/>
</dbReference>
<keyword evidence="7 17" id="KW-0812">Transmembrane</keyword>
<dbReference type="AlphaFoldDB" id="A0A078KE92"/>
<feature type="transmembrane region" description="Helical" evidence="18">
    <location>
        <begin position="21"/>
        <end position="44"/>
    </location>
</feature>
<dbReference type="GO" id="GO:0004129">
    <property type="term" value="F:cytochrome-c oxidase activity"/>
    <property type="evidence" value="ECO:0007669"/>
    <property type="project" value="InterPro"/>
</dbReference>
<feature type="transmembrane region" description="Helical" evidence="18">
    <location>
        <begin position="170"/>
        <end position="196"/>
    </location>
</feature>
<keyword evidence="11 18" id="KW-0472">Membrane</keyword>
<dbReference type="InterPro" id="IPR014206">
    <property type="entry name" value="Cyt_c_ubiqinol_oxidase_su3"/>
</dbReference>
<feature type="transmembrane region" description="Helical" evidence="18">
    <location>
        <begin position="131"/>
        <end position="158"/>
    </location>
</feature>
<proteinExistence type="inferred from homology"/>
<dbReference type="Proteomes" id="UP000032420">
    <property type="component" value="Chromosome I"/>
</dbReference>
<dbReference type="HOGENOM" id="CLU_044071_3_0_6"/>
<evidence type="ECO:0000256" key="7">
    <source>
        <dbReference type="ARBA" id="ARBA00022692"/>
    </source>
</evidence>
<evidence type="ECO:0000256" key="10">
    <source>
        <dbReference type="ARBA" id="ARBA00023002"/>
    </source>
</evidence>
<evidence type="ECO:0000256" key="14">
    <source>
        <dbReference type="ARBA" id="ARBA00031884"/>
    </source>
</evidence>
<keyword evidence="6" id="KW-1003">Cell membrane</keyword>
<dbReference type="InterPro" id="IPR035973">
    <property type="entry name" value="Cyt_c_oxidase_su3-like_sf"/>
</dbReference>
<keyword evidence="5" id="KW-0813">Transport</keyword>
<evidence type="ECO:0000256" key="8">
    <source>
        <dbReference type="ARBA" id="ARBA00022982"/>
    </source>
</evidence>
<dbReference type="GO" id="GO:0019646">
    <property type="term" value="P:aerobic electron transport chain"/>
    <property type="evidence" value="ECO:0007669"/>
    <property type="project" value="InterPro"/>
</dbReference>
<reference evidence="21" key="1">
    <citation type="submission" date="2014-07" db="EMBL/GenBank/DDBJ databases">
        <authorList>
            <person name="Santos-Garcia D."/>
        </authorList>
    </citation>
    <scope>NUCLEOTIDE SEQUENCE [LARGE SCALE GENOMIC DNA]</scope>
</reference>
<feature type="transmembrane region" description="Helical" evidence="18">
    <location>
        <begin position="94"/>
        <end position="111"/>
    </location>
</feature>
<name>A0A078KE92_9GAMM</name>
<evidence type="ECO:0000256" key="17">
    <source>
        <dbReference type="RuleBase" id="RU003376"/>
    </source>
</evidence>
<evidence type="ECO:0000256" key="2">
    <source>
        <dbReference type="ARBA" id="ARBA00010581"/>
    </source>
</evidence>
<dbReference type="InterPro" id="IPR013833">
    <property type="entry name" value="Cyt_c_oxidase_su3_a-hlx"/>
</dbReference>